<comment type="caution">
    <text evidence="10">The sequence shown here is derived from an EMBL/GenBank/DDBJ whole genome shotgun (WGS) entry which is preliminary data.</text>
</comment>
<keyword evidence="3" id="KW-0813">Transport</keyword>
<dbReference type="OrthoDB" id="9986677at2759"/>
<evidence type="ECO:0000256" key="3">
    <source>
        <dbReference type="ARBA" id="ARBA00022448"/>
    </source>
</evidence>
<organism evidence="10 11">
    <name type="scientific">Ophiocordyceps australis</name>
    <dbReference type="NCBI Taxonomy" id="1399860"/>
    <lineage>
        <taxon>Eukaryota</taxon>
        <taxon>Fungi</taxon>
        <taxon>Dikarya</taxon>
        <taxon>Ascomycota</taxon>
        <taxon>Pezizomycotina</taxon>
        <taxon>Sordariomycetes</taxon>
        <taxon>Hypocreomycetidae</taxon>
        <taxon>Hypocreales</taxon>
        <taxon>Ophiocordycipitaceae</taxon>
        <taxon>Ophiocordyceps</taxon>
    </lineage>
</organism>
<keyword evidence="7 9" id="KW-1133">Transmembrane helix</keyword>
<evidence type="ECO:0000256" key="2">
    <source>
        <dbReference type="ARBA" id="ARBA00008807"/>
    </source>
</evidence>
<gene>
    <name evidence="10" type="ORF">CDD81_7001</name>
</gene>
<evidence type="ECO:0000256" key="5">
    <source>
        <dbReference type="ARBA" id="ARBA00022856"/>
    </source>
</evidence>
<comment type="similarity">
    <text evidence="2">Belongs to the oligopeptide OPT transporter family.</text>
</comment>
<evidence type="ECO:0000256" key="4">
    <source>
        <dbReference type="ARBA" id="ARBA00022692"/>
    </source>
</evidence>
<evidence type="ECO:0000313" key="10">
    <source>
        <dbReference type="EMBL" id="PHH66526.1"/>
    </source>
</evidence>
<reference evidence="10 11" key="1">
    <citation type="submission" date="2017-06" db="EMBL/GenBank/DDBJ databases">
        <title>Ant-infecting Ophiocordyceps genomes reveal a high diversity of potential behavioral manipulation genes and a possible major role for enterotoxins.</title>
        <authorList>
            <person name="De Bekker C."/>
            <person name="Evans H.C."/>
            <person name="Brachmann A."/>
            <person name="Hughes D.P."/>
        </authorList>
    </citation>
    <scope>NUCLEOTIDE SEQUENCE [LARGE SCALE GENOMIC DNA]</scope>
    <source>
        <strain evidence="10 11">Map64</strain>
    </source>
</reference>
<keyword evidence="4 9" id="KW-0812">Transmembrane</keyword>
<dbReference type="NCBIfam" id="TIGR00728">
    <property type="entry name" value="OPT_sfam"/>
    <property type="match status" value="1"/>
</dbReference>
<evidence type="ECO:0000256" key="8">
    <source>
        <dbReference type="ARBA" id="ARBA00023136"/>
    </source>
</evidence>
<protein>
    <submittedName>
        <fullName evidence="10">Uncharacterized protein</fullName>
    </submittedName>
</protein>
<dbReference type="GO" id="GO:0035673">
    <property type="term" value="F:oligopeptide transmembrane transporter activity"/>
    <property type="evidence" value="ECO:0007669"/>
    <property type="project" value="InterPro"/>
</dbReference>
<comment type="subcellular location">
    <subcellularLocation>
        <location evidence="1">Membrane</location>
        <topology evidence="1">Multi-pass membrane protein</topology>
    </subcellularLocation>
</comment>
<evidence type="ECO:0000256" key="6">
    <source>
        <dbReference type="ARBA" id="ARBA00022927"/>
    </source>
</evidence>
<keyword evidence="8 9" id="KW-0472">Membrane</keyword>
<dbReference type="PANTHER" id="PTHR22601">
    <property type="entry name" value="ISP4 LIKE PROTEIN"/>
    <property type="match status" value="1"/>
</dbReference>
<feature type="transmembrane region" description="Helical" evidence="9">
    <location>
        <begin position="260"/>
        <end position="281"/>
    </location>
</feature>
<dbReference type="InterPro" id="IPR004813">
    <property type="entry name" value="OPT"/>
</dbReference>
<keyword evidence="5" id="KW-0571">Peptide transport</keyword>
<proteinExistence type="inferred from homology"/>
<dbReference type="GO" id="GO:0015031">
    <property type="term" value="P:protein transport"/>
    <property type="evidence" value="ECO:0007669"/>
    <property type="project" value="UniProtKB-KW"/>
</dbReference>
<dbReference type="STRING" id="1399860.A0A2C5YFP3"/>
<dbReference type="InterPro" id="IPR004648">
    <property type="entry name" value="Oligpept_transpt"/>
</dbReference>
<dbReference type="AlphaFoldDB" id="A0A2C5YFP3"/>
<name>A0A2C5YFP3_9HYPO</name>
<dbReference type="Pfam" id="PF03169">
    <property type="entry name" value="OPT"/>
    <property type="match status" value="1"/>
</dbReference>
<sequence>MDKPQESGVGVDEDKGTALQTLKPIPQRTIQGIEPCINKERAAHPNATEDDLLEAREAAASMTLEGVRAVMTDVLAMHSADPNFPYETLRRIQEFLAIQDVFENAEKHQELIDEMKLEAALINGNSPYAEVRAVVDNHDDPSLPVSTMRAWTIGIFFSIVLALVNQLFSIRQPSIRFDTNIAQLLAFPLGRAWQRWMPRRTLTIPWTAHEIELNPGPFNKKEHMLIAIMANTSKSLPYTNYIIWTQVLPHFFDQQYARSFAYIFLNGFATNFIGYGLAGLVRRFLVYPSYCVWPSSLVTIALNSALHEERGPSVPGPFGTQWSISRYRFLLYGFSAMFVYFWLPNYLFQVLSYFSWVSWIAPENRELNILAGMQNGLGVSRLPLVCLLSASGLPLVCLCF</sequence>
<dbReference type="EMBL" id="NJET01000007">
    <property type="protein sequence ID" value="PHH66526.1"/>
    <property type="molecule type" value="Genomic_DNA"/>
</dbReference>
<feature type="transmembrane region" description="Helical" evidence="9">
    <location>
        <begin position="327"/>
        <end position="343"/>
    </location>
</feature>
<evidence type="ECO:0000256" key="7">
    <source>
        <dbReference type="ARBA" id="ARBA00022989"/>
    </source>
</evidence>
<dbReference type="Proteomes" id="UP000226192">
    <property type="component" value="Unassembled WGS sequence"/>
</dbReference>
<keyword evidence="11" id="KW-1185">Reference proteome</keyword>
<evidence type="ECO:0000256" key="9">
    <source>
        <dbReference type="SAM" id="Phobius"/>
    </source>
</evidence>
<accession>A0A2C5YFP3</accession>
<evidence type="ECO:0000256" key="1">
    <source>
        <dbReference type="ARBA" id="ARBA00004141"/>
    </source>
</evidence>
<dbReference type="GO" id="GO:0016020">
    <property type="term" value="C:membrane"/>
    <property type="evidence" value="ECO:0007669"/>
    <property type="project" value="UniProtKB-SubCell"/>
</dbReference>
<evidence type="ECO:0000313" key="11">
    <source>
        <dbReference type="Proteomes" id="UP000226192"/>
    </source>
</evidence>
<feature type="transmembrane region" description="Helical" evidence="9">
    <location>
        <begin position="382"/>
        <end position="399"/>
    </location>
</feature>
<keyword evidence="6" id="KW-0653">Protein transport</keyword>